<organism evidence="2 3">
    <name type="scientific">Trichocladium antarcticum</name>
    <dbReference type="NCBI Taxonomy" id="1450529"/>
    <lineage>
        <taxon>Eukaryota</taxon>
        <taxon>Fungi</taxon>
        <taxon>Dikarya</taxon>
        <taxon>Ascomycota</taxon>
        <taxon>Pezizomycotina</taxon>
        <taxon>Sordariomycetes</taxon>
        <taxon>Sordariomycetidae</taxon>
        <taxon>Sordariales</taxon>
        <taxon>Chaetomiaceae</taxon>
        <taxon>Trichocladium</taxon>
    </lineage>
</organism>
<dbReference type="AlphaFoldDB" id="A0AAN6ZAY3"/>
<protein>
    <submittedName>
        <fullName evidence="2">Uncharacterized protein</fullName>
    </submittedName>
</protein>
<dbReference type="EMBL" id="MU853423">
    <property type="protein sequence ID" value="KAK4131572.1"/>
    <property type="molecule type" value="Genomic_DNA"/>
</dbReference>
<feature type="region of interest" description="Disordered" evidence="1">
    <location>
        <begin position="362"/>
        <end position="402"/>
    </location>
</feature>
<comment type="caution">
    <text evidence="2">The sequence shown here is derived from an EMBL/GenBank/DDBJ whole genome shotgun (WGS) entry which is preliminary data.</text>
</comment>
<feature type="region of interest" description="Disordered" evidence="1">
    <location>
        <begin position="970"/>
        <end position="1037"/>
    </location>
</feature>
<feature type="compositionally biased region" description="Basic residues" evidence="1">
    <location>
        <begin position="522"/>
        <end position="531"/>
    </location>
</feature>
<feature type="compositionally biased region" description="Low complexity" evidence="1">
    <location>
        <begin position="382"/>
        <end position="396"/>
    </location>
</feature>
<reference evidence="2" key="1">
    <citation type="journal article" date="2023" name="Mol. Phylogenet. Evol.">
        <title>Genome-scale phylogeny and comparative genomics of the fungal order Sordariales.</title>
        <authorList>
            <person name="Hensen N."/>
            <person name="Bonometti L."/>
            <person name="Westerberg I."/>
            <person name="Brannstrom I.O."/>
            <person name="Guillou S."/>
            <person name="Cros-Aarteil S."/>
            <person name="Calhoun S."/>
            <person name="Haridas S."/>
            <person name="Kuo A."/>
            <person name="Mondo S."/>
            <person name="Pangilinan J."/>
            <person name="Riley R."/>
            <person name="LaButti K."/>
            <person name="Andreopoulos B."/>
            <person name="Lipzen A."/>
            <person name="Chen C."/>
            <person name="Yan M."/>
            <person name="Daum C."/>
            <person name="Ng V."/>
            <person name="Clum A."/>
            <person name="Steindorff A."/>
            <person name="Ohm R.A."/>
            <person name="Martin F."/>
            <person name="Silar P."/>
            <person name="Natvig D.O."/>
            <person name="Lalanne C."/>
            <person name="Gautier V."/>
            <person name="Ament-Velasquez S.L."/>
            <person name="Kruys A."/>
            <person name="Hutchinson M.I."/>
            <person name="Powell A.J."/>
            <person name="Barry K."/>
            <person name="Miller A.N."/>
            <person name="Grigoriev I.V."/>
            <person name="Debuchy R."/>
            <person name="Gladieux P."/>
            <person name="Hiltunen Thoren M."/>
            <person name="Johannesson H."/>
        </authorList>
    </citation>
    <scope>NUCLEOTIDE SEQUENCE</scope>
    <source>
        <strain evidence="2">CBS 123565</strain>
    </source>
</reference>
<keyword evidence="3" id="KW-1185">Reference proteome</keyword>
<accession>A0AAN6ZAY3</accession>
<name>A0AAN6ZAY3_9PEZI</name>
<gene>
    <name evidence="2" type="ORF">BT67DRAFT_152985</name>
</gene>
<evidence type="ECO:0000313" key="2">
    <source>
        <dbReference type="EMBL" id="KAK4131572.1"/>
    </source>
</evidence>
<reference evidence="2" key="2">
    <citation type="submission" date="2023-05" db="EMBL/GenBank/DDBJ databases">
        <authorList>
            <consortium name="Lawrence Berkeley National Laboratory"/>
            <person name="Steindorff A."/>
            <person name="Hensen N."/>
            <person name="Bonometti L."/>
            <person name="Westerberg I."/>
            <person name="Brannstrom I.O."/>
            <person name="Guillou S."/>
            <person name="Cros-Aarteil S."/>
            <person name="Calhoun S."/>
            <person name="Haridas S."/>
            <person name="Kuo A."/>
            <person name="Mondo S."/>
            <person name="Pangilinan J."/>
            <person name="Riley R."/>
            <person name="Labutti K."/>
            <person name="Andreopoulos B."/>
            <person name="Lipzen A."/>
            <person name="Chen C."/>
            <person name="Yanf M."/>
            <person name="Daum C."/>
            <person name="Ng V."/>
            <person name="Clum A."/>
            <person name="Ohm R."/>
            <person name="Martin F."/>
            <person name="Silar P."/>
            <person name="Natvig D."/>
            <person name="Lalanne C."/>
            <person name="Gautier V."/>
            <person name="Ament-Velasquez S.L."/>
            <person name="Kruys A."/>
            <person name="Hutchinson M.I."/>
            <person name="Powell A.J."/>
            <person name="Barry K."/>
            <person name="Miller A.N."/>
            <person name="Grigoriev I.V."/>
            <person name="Debuchy R."/>
            <person name="Gladieux P."/>
            <person name="Thoren M.H."/>
            <person name="Johannesson H."/>
        </authorList>
    </citation>
    <scope>NUCLEOTIDE SEQUENCE</scope>
    <source>
        <strain evidence="2">CBS 123565</strain>
    </source>
</reference>
<feature type="region of interest" description="Disordered" evidence="1">
    <location>
        <begin position="495"/>
        <end position="540"/>
    </location>
</feature>
<evidence type="ECO:0000313" key="3">
    <source>
        <dbReference type="Proteomes" id="UP001304895"/>
    </source>
</evidence>
<sequence>MAGCLAGPSIAGFRSRQQGHDWLSRGPGACPAAIRPAACRRRRRPTAPTPDRSMFLHLCDSSFLPSIHLLTVTDTLCAPTMSTPSTTHDTASAGFHIADFSSFLALLTDAVSAAWPDRVPTRYRKVRALLLSWEKDDADFDAEIRPLESVFAGLYHYDTECWKIPSRRSAFELSRKIADLVDADGHDGNLLIVYYGGHARPSEQPSGSPVWAATRRRDSPTVQSSVLHALLAEVDCDVLLLNDCSDTAPASAASTGSGVIETLAAGGFESHDADAGRHSFTAALVQELAHAAHTADWLSVVELHRRILNRLQAWMPTVSFTDDSYSLVQIDRHTGQPVFETPRRRTPVHSFVSRKPRTVVLSPLPAPARPRPRPDDDDDDAAAAAAATTTTLSAPANQPRHVPAGPGILVTCRLRDQGVSAGKWKEWLLHAPEGARGIQISAIYPGLSAVLVLELPLAVWDLLAPSPAISFVAYTTGENHISEFHRALGLDPAELSETSDDESDDDDGDSTRGKGSRSSGPAKRRPARRARATTAESPDHTRLSLWPELFEADRTAVYAMEDEAHCLHLAEMQSDDAASMAQKIVRAFVQDVRSPSTRYLCDEIQAFCAPADFADLTGGQDAPAPVAMLDERSTPASTNPPTGGMQFLSYSQLYDALSRPKSPPQLIEIWPKTVHPLPRRRLIYVTNLDPTITLALVSTASENQALFLRDFVYKHLTFQSGMDVKFHSSGSQGFQLSFHLPFLAWRQRSEASLDTRRGGDGRPLRNSRDIRFLNRLGDRSPTHMHEAQISCMIVGVDNRHWTAYGFFDTYHDGGASSHDIRSYQPAKGEFVMDPLTGGRHAADTPIATAREYFLRVMASCVQEAKDEWKNAGQQLLKTLKPFTRDAQDADWGRAQRVAHQTLQVLEQLMQGVAATITAWERFHANDLACFDLDSDNTAALVKIIDTEIQELRVLEEALRRQTDMFRALTTRHAPRRHRPQQQHPPQPEPEPPPDHHHPGTLPHRRRSHNDAVPGPAAPRGGRRRRGRAGSGGGACGWAVEGSAFWWWQSQ</sequence>
<proteinExistence type="predicted"/>
<evidence type="ECO:0000256" key="1">
    <source>
        <dbReference type="SAM" id="MobiDB-lite"/>
    </source>
</evidence>
<feature type="compositionally biased region" description="Acidic residues" evidence="1">
    <location>
        <begin position="497"/>
        <end position="508"/>
    </location>
</feature>
<dbReference type="Proteomes" id="UP001304895">
    <property type="component" value="Unassembled WGS sequence"/>
</dbReference>